<proteinExistence type="predicted"/>
<reference evidence="2" key="1">
    <citation type="submission" date="2017-01" db="EMBL/GenBank/DDBJ databases">
        <authorList>
            <person name="Varghese N."/>
            <person name="Submissions S."/>
        </authorList>
    </citation>
    <scope>NUCLEOTIDE SEQUENCE [LARGE SCALE GENOMIC DNA]</scope>
    <source>
        <strain evidence="2">CGMCC 1.7737</strain>
    </source>
</reference>
<dbReference type="Proteomes" id="UP000186914">
    <property type="component" value="Unassembled WGS sequence"/>
</dbReference>
<name>A0A1N7EGV5_9EURY</name>
<gene>
    <name evidence="1" type="ORF">SAMN05421858_4238</name>
</gene>
<keyword evidence="2" id="KW-1185">Reference proteome</keyword>
<accession>A0A1N7EGV5</accession>
<evidence type="ECO:0000313" key="2">
    <source>
        <dbReference type="Proteomes" id="UP000186914"/>
    </source>
</evidence>
<dbReference type="InterPro" id="IPR019587">
    <property type="entry name" value="Polyketide_cyclase/dehydratase"/>
</dbReference>
<dbReference type="EMBL" id="FTNO01000006">
    <property type="protein sequence ID" value="SIR87393.1"/>
    <property type="molecule type" value="Genomic_DNA"/>
</dbReference>
<evidence type="ECO:0000313" key="1">
    <source>
        <dbReference type="EMBL" id="SIR87393.1"/>
    </source>
</evidence>
<dbReference type="OrthoDB" id="302243at2157"/>
<sequence>MILEETTQVNASPGEVYHFFETMDVNYQRWHPDHIVFRWNTGDGLEQGAIASFEERIAGKRQKKTVQFTEVVPDRYIEFKPTSRLVGILMPLISFTIIPHENGCDLTQRIKVRTGPIGAWLNRREFNAVRVHMREEGENLKTILETDEVRAA</sequence>
<dbReference type="SUPFAM" id="SSF55961">
    <property type="entry name" value="Bet v1-like"/>
    <property type="match status" value="1"/>
</dbReference>
<organism evidence="1 2">
    <name type="scientific">Haladaptatus litoreus</name>
    <dbReference type="NCBI Taxonomy" id="553468"/>
    <lineage>
        <taxon>Archaea</taxon>
        <taxon>Methanobacteriati</taxon>
        <taxon>Methanobacteriota</taxon>
        <taxon>Stenosarchaea group</taxon>
        <taxon>Halobacteria</taxon>
        <taxon>Halobacteriales</taxon>
        <taxon>Haladaptataceae</taxon>
        <taxon>Haladaptatus</taxon>
    </lineage>
</organism>
<dbReference type="InterPro" id="IPR023393">
    <property type="entry name" value="START-like_dom_sf"/>
</dbReference>
<dbReference type="Pfam" id="PF10604">
    <property type="entry name" value="Polyketide_cyc2"/>
    <property type="match status" value="1"/>
</dbReference>
<dbReference type="AlphaFoldDB" id="A0A1N7EGV5"/>
<protein>
    <submittedName>
        <fullName evidence="1">Polyketide cyclase / dehydrase and lipid transport</fullName>
    </submittedName>
</protein>
<dbReference type="RefSeq" id="WP_076432374.1">
    <property type="nucleotide sequence ID" value="NZ_FTNO01000006.1"/>
</dbReference>
<dbReference type="Gene3D" id="3.30.530.20">
    <property type="match status" value="1"/>
</dbReference>